<feature type="domain" description="PE-PPE" evidence="1">
    <location>
        <begin position="45"/>
        <end position="118"/>
    </location>
</feature>
<dbReference type="EMBL" id="AP022613">
    <property type="protein sequence ID" value="BBZ38896.1"/>
    <property type="molecule type" value="Genomic_DNA"/>
</dbReference>
<dbReference type="Gene3D" id="3.40.50.1820">
    <property type="entry name" value="alpha/beta hydrolase"/>
    <property type="match status" value="1"/>
</dbReference>
<keyword evidence="3" id="KW-1185">Reference proteome</keyword>
<gene>
    <name evidence="2" type="ORF">MCNS_19590</name>
</gene>
<name>A0A7I7YB09_9MYCO</name>
<sequence length="249" mass="26573">MITLFTIAGTGHPGIAGARSTGRGCFPQQVAKRVDPTKFRWRPIPYAAALPFTRSVAAGVARLTDAINATDGEFAIAAYSQGAMVTAPVYRSLRCGPLRHRKSDLRAVVAFANPAREAGHTFPGCPDPGGHGIMSADHRLTDTEDLWWDFVIPNDLAAAVGDDLAGRWLTTIFMAFCNRYSGGLRVIQDTLRGAPANVRPLAATLLPYFSGAASTNGAPHAQYGTYKPIPGNPKTCVDLAVDYLHSIAH</sequence>
<dbReference type="InterPro" id="IPR029058">
    <property type="entry name" value="AB_hydrolase_fold"/>
</dbReference>
<dbReference type="RefSeq" id="WP_085231619.1">
    <property type="nucleotide sequence ID" value="NZ_AP022613.1"/>
</dbReference>
<reference evidence="2 3" key="1">
    <citation type="journal article" date="2019" name="Emerg. Microbes Infect.">
        <title>Comprehensive subspecies identification of 175 nontuberculous mycobacteria species based on 7547 genomic profiles.</title>
        <authorList>
            <person name="Matsumoto Y."/>
            <person name="Kinjo T."/>
            <person name="Motooka D."/>
            <person name="Nabeya D."/>
            <person name="Jung N."/>
            <person name="Uechi K."/>
            <person name="Horii T."/>
            <person name="Iida T."/>
            <person name="Fujita J."/>
            <person name="Nakamura S."/>
        </authorList>
    </citation>
    <scope>NUCLEOTIDE SEQUENCE [LARGE SCALE GENOMIC DNA]</scope>
    <source>
        <strain evidence="2 3">JCM 14738</strain>
    </source>
</reference>
<dbReference type="InterPro" id="IPR013228">
    <property type="entry name" value="PE-PPE_C"/>
</dbReference>
<proteinExistence type="predicted"/>
<dbReference type="Proteomes" id="UP000467385">
    <property type="component" value="Chromosome"/>
</dbReference>
<organism evidence="2 3">
    <name type="scientific">Mycobacterium conspicuum</name>
    <dbReference type="NCBI Taxonomy" id="44010"/>
    <lineage>
        <taxon>Bacteria</taxon>
        <taxon>Bacillati</taxon>
        <taxon>Actinomycetota</taxon>
        <taxon>Actinomycetes</taxon>
        <taxon>Mycobacteriales</taxon>
        <taxon>Mycobacteriaceae</taxon>
        <taxon>Mycobacterium</taxon>
    </lineage>
</organism>
<dbReference type="OrthoDB" id="4673145at2"/>
<dbReference type="Pfam" id="PF08237">
    <property type="entry name" value="PE-PPE"/>
    <property type="match status" value="1"/>
</dbReference>
<dbReference type="SUPFAM" id="SSF53474">
    <property type="entry name" value="alpha/beta-Hydrolases"/>
    <property type="match status" value="1"/>
</dbReference>
<accession>A0A7I7YB09</accession>
<evidence type="ECO:0000259" key="1">
    <source>
        <dbReference type="Pfam" id="PF08237"/>
    </source>
</evidence>
<protein>
    <recommendedName>
        <fullName evidence="1">PE-PPE domain-containing protein</fullName>
    </recommendedName>
</protein>
<evidence type="ECO:0000313" key="3">
    <source>
        <dbReference type="Proteomes" id="UP000467385"/>
    </source>
</evidence>
<evidence type="ECO:0000313" key="2">
    <source>
        <dbReference type="EMBL" id="BBZ38896.1"/>
    </source>
</evidence>
<dbReference type="AlphaFoldDB" id="A0A7I7YB09"/>